<evidence type="ECO:0000256" key="5">
    <source>
        <dbReference type="SAM" id="Phobius"/>
    </source>
</evidence>
<keyword evidence="2 5" id="KW-0812">Transmembrane</keyword>
<dbReference type="PANTHER" id="PTHR28128">
    <property type="entry name" value="GOLGI APPARATUS MEMBRANE PROTEIN TVP15"/>
    <property type="match status" value="1"/>
</dbReference>
<evidence type="ECO:0000256" key="1">
    <source>
        <dbReference type="ARBA" id="ARBA00004141"/>
    </source>
</evidence>
<comment type="caution">
    <text evidence="6">The sequence shown here is derived from an EMBL/GenBank/DDBJ whole genome shotgun (WGS) entry which is preliminary data.</text>
</comment>
<feature type="transmembrane region" description="Helical" evidence="5">
    <location>
        <begin position="41"/>
        <end position="59"/>
    </location>
</feature>
<dbReference type="AlphaFoldDB" id="A0A9W8EC47"/>
<organism evidence="6 7">
    <name type="scientific">Dimargaris verticillata</name>
    <dbReference type="NCBI Taxonomy" id="2761393"/>
    <lineage>
        <taxon>Eukaryota</taxon>
        <taxon>Fungi</taxon>
        <taxon>Fungi incertae sedis</taxon>
        <taxon>Zoopagomycota</taxon>
        <taxon>Kickxellomycotina</taxon>
        <taxon>Dimargaritomycetes</taxon>
        <taxon>Dimargaritales</taxon>
        <taxon>Dimargaritaceae</taxon>
        <taxon>Dimargaris</taxon>
    </lineage>
</organism>
<evidence type="ECO:0000313" key="6">
    <source>
        <dbReference type="EMBL" id="KAJ1978144.1"/>
    </source>
</evidence>
<protein>
    <recommendedName>
        <fullName evidence="8">COPI associated protein</fullName>
    </recommendedName>
</protein>
<dbReference type="EMBL" id="JANBQB010000295">
    <property type="protein sequence ID" value="KAJ1978144.1"/>
    <property type="molecule type" value="Genomic_DNA"/>
</dbReference>
<keyword evidence="7" id="KW-1185">Reference proteome</keyword>
<dbReference type="OrthoDB" id="423534at2759"/>
<accession>A0A9W8EC47</accession>
<dbReference type="GO" id="GO:0016020">
    <property type="term" value="C:membrane"/>
    <property type="evidence" value="ECO:0007669"/>
    <property type="project" value="UniProtKB-SubCell"/>
</dbReference>
<feature type="non-terminal residue" evidence="6">
    <location>
        <position position="1"/>
    </location>
</feature>
<dbReference type="Pfam" id="PF08507">
    <property type="entry name" value="COPI_assoc"/>
    <property type="match status" value="1"/>
</dbReference>
<evidence type="ECO:0000256" key="3">
    <source>
        <dbReference type="ARBA" id="ARBA00022989"/>
    </source>
</evidence>
<feature type="transmembrane region" description="Helical" evidence="5">
    <location>
        <begin position="80"/>
        <end position="113"/>
    </location>
</feature>
<gene>
    <name evidence="6" type="ORF">H4R34_003310</name>
</gene>
<comment type="subcellular location">
    <subcellularLocation>
        <location evidence="1">Membrane</location>
        <topology evidence="1">Multi-pass membrane protein</topology>
    </subcellularLocation>
</comment>
<sequence>MAAYWNIYGLFLLLNLLNLIVCGLVIAVASINITDSPTNVIIYNAYTGCLCLLLAVAEIRIPAFIETNLRFLCTYRGRGLLYTFFGCLVYSSNLFNIAACVFIVTIGIAYFIISWVPLAPPRFGIVDNWRAWTMQGTRNLYRTARKPEEFDPQYSRHSAYGPKPLGDDILEYHEDQYMSKLRGEVIEMIPPSLQRSPPTRPVAYQTLDAELARHDSIH</sequence>
<feature type="transmembrane region" description="Helical" evidence="5">
    <location>
        <begin position="7"/>
        <end position="29"/>
    </location>
</feature>
<evidence type="ECO:0000256" key="2">
    <source>
        <dbReference type="ARBA" id="ARBA00022692"/>
    </source>
</evidence>
<evidence type="ECO:0000313" key="7">
    <source>
        <dbReference type="Proteomes" id="UP001151582"/>
    </source>
</evidence>
<keyword evidence="4 5" id="KW-0472">Membrane</keyword>
<evidence type="ECO:0008006" key="8">
    <source>
        <dbReference type="Google" id="ProtNLM"/>
    </source>
</evidence>
<name>A0A9W8EC47_9FUNG</name>
<dbReference type="InterPro" id="IPR013714">
    <property type="entry name" value="Golgi_TVP15"/>
</dbReference>
<dbReference type="PANTHER" id="PTHR28128:SF1">
    <property type="entry name" value="GOLGI APPARATUS MEMBRANE PROTEIN TVP15"/>
    <property type="match status" value="1"/>
</dbReference>
<reference evidence="6" key="1">
    <citation type="submission" date="2022-07" db="EMBL/GenBank/DDBJ databases">
        <title>Phylogenomic reconstructions and comparative analyses of Kickxellomycotina fungi.</title>
        <authorList>
            <person name="Reynolds N.K."/>
            <person name="Stajich J.E."/>
            <person name="Barry K."/>
            <person name="Grigoriev I.V."/>
            <person name="Crous P."/>
            <person name="Smith M.E."/>
        </authorList>
    </citation>
    <scope>NUCLEOTIDE SEQUENCE</scope>
    <source>
        <strain evidence="6">RSA 567</strain>
    </source>
</reference>
<evidence type="ECO:0000256" key="4">
    <source>
        <dbReference type="ARBA" id="ARBA00023136"/>
    </source>
</evidence>
<proteinExistence type="predicted"/>
<dbReference type="Proteomes" id="UP001151582">
    <property type="component" value="Unassembled WGS sequence"/>
</dbReference>
<keyword evidence="3 5" id="KW-1133">Transmembrane helix</keyword>